<keyword evidence="4 7" id="KW-1133">Transmembrane helix</keyword>
<keyword evidence="3 7" id="KW-0812">Transmembrane</keyword>
<organism evidence="9 10">
    <name type="scientific">Vanrija pseudolonga</name>
    <dbReference type="NCBI Taxonomy" id="143232"/>
    <lineage>
        <taxon>Eukaryota</taxon>
        <taxon>Fungi</taxon>
        <taxon>Dikarya</taxon>
        <taxon>Basidiomycota</taxon>
        <taxon>Agaricomycotina</taxon>
        <taxon>Tremellomycetes</taxon>
        <taxon>Trichosporonales</taxon>
        <taxon>Trichosporonaceae</taxon>
        <taxon>Vanrija</taxon>
    </lineage>
</organism>
<evidence type="ECO:0000256" key="3">
    <source>
        <dbReference type="ARBA" id="ARBA00022692"/>
    </source>
</evidence>
<keyword evidence="5 7" id="KW-0472">Membrane</keyword>
<evidence type="ECO:0000256" key="2">
    <source>
        <dbReference type="ARBA" id="ARBA00008066"/>
    </source>
</evidence>
<proteinExistence type="inferred from homology"/>
<accession>A0AAF0Y4R2</accession>
<dbReference type="GeneID" id="87806805"/>
<keyword evidence="10" id="KW-1185">Reference proteome</keyword>
<feature type="transmembrane region" description="Helical" evidence="7">
    <location>
        <begin position="406"/>
        <end position="425"/>
    </location>
</feature>
<dbReference type="RefSeq" id="XP_062626082.1">
    <property type="nucleotide sequence ID" value="XM_062770098.1"/>
</dbReference>
<dbReference type="InterPro" id="IPR013057">
    <property type="entry name" value="AA_transpt_TM"/>
</dbReference>
<dbReference type="AlphaFoldDB" id="A0AAF0Y4R2"/>
<evidence type="ECO:0000313" key="9">
    <source>
        <dbReference type="EMBL" id="WOO80050.1"/>
    </source>
</evidence>
<dbReference type="PANTHER" id="PTHR22950">
    <property type="entry name" value="AMINO ACID TRANSPORTER"/>
    <property type="match status" value="1"/>
</dbReference>
<dbReference type="GO" id="GO:0016020">
    <property type="term" value="C:membrane"/>
    <property type="evidence" value="ECO:0007669"/>
    <property type="project" value="UniProtKB-SubCell"/>
</dbReference>
<feature type="transmembrane region" description="Helical" evidence="7">
    <location>
        <begin position="102"/>
        <end position="123"/>
    </location>
</feature>
<gene>
    <name evidence="9" type="primary">mtr_3</name>
    <name evidence="9" type="ORF">LOC62_03G003563</name>
</gene>
<feature type="transmembrane region" description="Helical" evidence="7">
    <location>
        <begin position="135"/>
        <end position="156"/>
    </location>
</feature>
<feature type="transmembrane region" description="Helical" evidence="7">
    <location>
        <begin position="208"/>
        <end position="228"/>
    </location>
</feature>
<feature type="domain" description="Amino acid transporter transmembrane" evidence="8">
    <location>
        <begin position="102"/>
        <end position="498"/>
    </location>
</feature>
<dbReference type="GO" id="GO:0015179">
    <property type="term" value="F:L-amino acid transmembrane transporter activity"/>
    <property type="evidence" value="ECO:0007669"/>
    <property type="project" value="TreeGrafter"/>
</dbReference>
<comment type="similarity">
    <text evidence="2">Belongs to the amino acid/polyamine transporter 2 family.</text>
</comment>
<sequence>MPADPSLPHTHSGEDVVLGILVVPPLSQGPDTRGHEQLLQRYKAARPTPTSSRSRTMGSYDTDSKMEKGDSQVKVVYASDVEVVDAVFGEIHEDSGPNYRNVGWAGTTILMCKATIGIGVLGIPFSLQVVGLIPGLIYLTAVMVIITWSNAVLGQFKRNHPEVYSISDAGRVIGGRVGYEFFAIAFLVYMVFCCGSSIVTIATALNAVSLHGACTAVFIAVAAVIGFLASSVRTLGKMAWLGWVGMVTIMAAILTLTIAVTVQSRPSAAPKTGPWEKEFHTTRHATFTQTMSAIAAFIFATNNPPTFFGFVSEMRDFRMYDRAMYTTQVFVWCTYVTIGTVVYYYCGQYVAIPALGSAGVLMKRVCYGLGLPGMIVTLAIYSHLAAKSLFVRILHGSRHLNTNTPTHWLTWLGCTLGCTVAEYIIASAIPIFGSLVSLIGALLCPIVGIIPFGVMWWYDNWRSVAPEKKTVLRRAKLAWAMSVTTIGCFILVAGTYAAVLDIKANASHSKPWGCADNSNSVQ</sequence>
<name>A0AAF0Y4R2_9TREE</name>
<evidence type="ECO:0000256" key="1">
    <source>
        <dbReference type="ARBA" id="ARBA00004141"/>
    </source>
</evidence>
<dbReference type="Proteomes" id="UP000827549">
    <property type="component" value="Chromosome 3"/>
</dbReference>
<evidence type="ECO:0000256" key="7">
    <source>
        <dbReference type="SAM" id="Phobius"/>
    </source>
</evidence>
<feature type="transmembrane region" description="Helical" evidence="7">
    <location>
        <begin position="323"/>
        <end position="345"/>
    </location>
</feature>
<dbReference type="PANTHER" id="PTHR22950:SF683">
    <property type="entry name" value="AMINO ACID TRANSPORTER (EUROFUNG)"/>
    <property type="match status" value="1"/>
</dbReference>
<feature type="compositionally biased region" description="Polar residues" evidence="6">
    <location>
        <begin position="48"/>
        <end position="61"/>
    </location>
</feature>
<protein>
    <submittedName>
        <fullName evidence="9">N amino acid transport system protein</fullName>
    </submittedName>
</protein>
<feature type="transmembrane region" description="Helical" evidence="7">
    <location>
        <begin position="478"/>
        <end position="500"/>
    </location>
</feature>
<dbReference type="EMBL" id="CP086716">
    <property type="protein sequence ID" value="WOO80050.1"/>
    <property type="molecule type" value="Genomic_DNA"/>
</dbReference>
<evidence type="ECO:0000256" key="5">
    <source>
        <dbReference type="ARBA" id="ARBA00023136"/>
    </source>
</evidence>
<feature type="transmembrane region" description="Helical" evidence="7">
    <location>
        <begin position="177"/>
        <end position="202"/>
    </location>
</feature>
<evidence type="ECO:0000256" key="6">
    <source>
        <dbReference type="SAM" id="MobiDB-lite"/>
    </source>
</evidence>
<feature type="transmembrane region" description="Helical" evidence="7">
    <location>
        <begin position="432"/>
        <end position="458"/>
    </location>
</feature>
<feature type="region of interest" description="Disordered" evidence="6">
    <location>
        <begin position="42"/>
        <end position="67"/>
    </location>
</feature>
<evidence type="ECO:0000313" key="10">
    <source>
        <dbReference type="Proteomes" id="UP000827549"/>
    </source>
</evidence>
<comment type="subcellular location">
    <subcellularLocation>
        <location evidence="1">Membrane</location>
        <topology evidence="1">Multi-pass membrane protein</topology>
    </subcellularLocation>
</comment>
<feature type="transmembrane region" description="Helical" evidence="7">
    <location>
        <begin position="365"/>
        <end position="386"/>
    </location>
</feature>
<evidence type="ECO:0000259" key="8">
    <source>
        <dbReference type="Pfam" id="PF01490"/>
    </source>
</evidence>
<feature type="transmembrane region" description="Helical" evidence="7">
    <location>
        <begin position="240"/>
        <end position="262"/>
    </location>
</feature>
<dbReference type="Pfam" id="PF01490">
    <property type="entry name" value="Aa_trans"/>
    <property type="match status" value="1"/>
</dbReference>
<evidence type="ECO:0000256" key="4">
    <source>
        <dbReference type="ARBA" id="ARBA00022989"/>
    </source>
</evidence>
<reference evidence="9" key="1">
    <citation type="submission" date="2023-10" db="EMBL/GenBank/DDBJ databases">
        <authorList>
            <person name="Noh H."/>
        </authorList>
    </citation>
    <scope>NUCLEOTIDE SEQUENCE</scope>
    <source>
        <strain evidence="9">DUCC4014</strain>
    </source>
</reference>